<dbReference type="CTD" id="5173"/>
<dbReference type="InterPro" id="IPR006024">
    <property type="entry name" value="Opioid_neupept"/>
</dbReference>
<keyword evidence="5" id="KW-0165">Cleavage on pair of basic residues</keyword>
<feature type="signal peptide" evidence="16">
    <location>
        <begin position="1"/>
        <end position="20"/>
    </location>
</feature>
<evidence type="ECO:0000256" key="4">
    <source>
        <dbReference type="ARBA" id="ARBA00022525"/>
    </source>
</evidence>
<feature type="chain" id="PRO_5021377098" description="Proenkephalin-B" evidence="16">
    <location>
        <begin position="21"/>
        <end position="258"/>
    </location>
</feature>
<evidence type="ECO:0000256" key="10">
    <source>
        <dbReference type="ARBA" id="ARBA00023205"/>
    </source>
</evidence>
<dbReference type="Pfam" id="PF01160">
    <property type="entry name" value="Opiods_neuropep"/>
    <property type="match status" value="1"/>
</dbReference>
<reference evidence="17" key="2">
    <citation type="submission" date="2025-08" db="UniProtKB">
        <authorList>
            <consortium name="Ensembl"/>
        </authorList>
    </citation>
    <scope>IDENTIFICATION</scope>
</reference>
<evidence type="ECO:0000256" key="9">
    <source>
        <dbReference type="ARBA" id="ARBA00023157"/>
    </source>
</evidence>
<organism evidence="17 18">
    <name type="scientific">Vombatus ursinus</name>
    <name type="common">Common wombat</name>
    <dbReference type="NCBI Taxonomy" id="29139"/>
    <lineage>
        <taxon>Eukaryota</taxon>
        <taxon>Metazoa</taxon>
        <taxon>Chordata</taxon>
        <taxon>Craniata</taxon>
        <taxon>Vertebrata</taxon>
        <taxon>Euteleostomi</taxon>
        <taxon>Mammalia</taxon>
        <taxon>Metatheria</taxon>
        <taxon>Diprotodontia</taxon>
        <taxon>Vombatidae</taxon>
        <taxon>Vombatus</taxon>
    </lineage>
</organism>
<evidence type="ECO:0000313" key="18">
    <source>
        <dbReference type="Proteomes" id="UP000314987"/>
    </source>
</evidence>
<dbReference type="GO" id="GO:0043679">
    <property type="term" value="C:axon terminus"/>
    <property type="evidence" value="ECO:0007669"/>
    <property type="project" value="TreeGrafter"/>
</dbReference>
<evidence type="ECO:0000256" key="1">
    <source>
        <dbReference type="ARBA" id="ARBA00004613"/>
    </source>
</evidence>
<dbReference type="RefSeq" id="XP_027725160.1">
    <property type="nucleotide sequence ID" value="XM_027869359.1"/>
</dbReference>
<comment type="function">
    <text evidence="14">Dynorphin peptides differentially regulate the kappa opioid receptor. Dynorphin A(1-13) has a typical opioid activity, it is 700 times more potent than Leu-enkephalin.</text>
</comment>
<keyword evidence="7" id="KW-0529">Neurotransmitter</keyword>
<dbReference type="Proteomes" id="UP000314987">
    <property type="component" value="Unassembled WGS sequence"/>
</dbReference>
<dbReference type="GO" id="GO:0098686">
    <property type="term" value="C:hippocampal mossy fiber to CA3 synapse"/>
    <property type="evidence" value="ECO:0007669"/>
    <property type="project" value="Ensembl"/>
</dbReference>
<evidence type="ECO:0000313" key="17">
    <source>
        <dbReference type="Ensembl" id="ENSVURP00010021692.1"/>
    </source>
</evidence>
<dbReference type="OrthoDB" id="8912385at2759"/>
<protein>
    <recommendedName>
        <fullName evidence="3">Proenkephalin-B</fullName>
    </recommendedName>
    <alternativeName>
        <fullName evidence="13">Beta-neoendorphin-dynorphin</fullName>
    </alternativeName>
    <alternativeName>
        <fullName evidence="12">Preprodynorphin</fullName>
    </alternativeName>
</protein>
<sequence>MEWQVLILILCLSTFPSVSADCPAQCSMCAVQTQNLDQHINPLTCFLECQTILPSNTEWEKCKSFLSLFTPFMLGLRGKGEVGDMSVASEELYAEQSKPYPELTKTMEKFANVLMRENAHGRGPSHRYGALLPRLGERAGSEMMEDAQQYHRALESGELGYPSEDAAAASAATPKDEMKRYGGFLRKYPKRSFEVAGAGDGQEQEDLHKRYGGFMRRIRPKLKWDNQKRYGGFLRRQFKVVTRSEEDPNAYSGEVSGL</sequence>
<evidence type="ECO:0000256" key="2">
    <source>
        <dbReference type="ARBA" id="ARBA00008543"/>
    </source>
</evidence>
<proteinExistence type="inferred from homology"/>
<dbReference type="GO" id="GO:0098992">
    <property type="term" value="C:neuronal dense core vesicle"/>
    <property type="evidence" value="ECO:0007669"/>
    <property type="project" value="Ensembl"/>
</dbReference>
<dbReference type="OMA" id="CSMCAVQ"/>
<dbReference type="GO" id="GO:0007600">
    <property type="term" value="P:sensory perception"/>
    <property type="evidence" value="ECO:0007669"/>
    <property type="project" value="TreeGrafter"/>
</dbReference>
<keyword evidence="18" id="KW-1185">Reference proteome</keyword>
<dbReference type="InterPro" id="IPR000750">
    <property type="entry name" value="Proenkphlin_B"/>
</dbReference>
<keyword evidence="6 16" id="KW-0732">Signal</keyword>
<gene>
    <name evidence="17" type="primary">PDYN</name>
</gene>
<evidence type="ECO:0000256" key="5">
    <source>
        <dbReference type="ARBA" id="ARBA00022685"/>
    </source>
</evidence>
<dbReference type="GeneTree" id="ENSGT00950000183149"/>
<dbReference type="GeneID" id="114048454"/>
<evidence type="ECO:0000256" key="6">
    <source>
        <dbReference type="ARBA" id="ARBA00022729"/>
    </source>
</evidence>
<dbReference type="PRINTS" id="PR01030">
    <property type="entry name" value="PENKBPRCRSR"/>
</dbReference>
<dbReference type="GO" id="GO:0001515">
    <property type="term" value="F:opioid peptide activity"/>
    <property type="evidence" value="ECO:0007669"/>
    <property type="project" value="UniProtKB-KW"/>
</dbReference>
<comment type="similarity">
    <text evidence="2">Belongs to the opioid neuropeptide precursor family.</text>
</comment>
<evidence type="ECO:0000256" key="16">
    <source>
        <dbReference type="SAM" id="SignalP"/>
    </source>
</evidence>
<dbReference type="GO" id="GO:0030425">
    <property type="term" value="C:dendrite"/>
    <property type="evidence" value="ECO:0007669"/>
    <property type="project" value="TreeGrafter"/>
</dbReference>
<dbReference type="STRING" id="29139.ENSVURP00010021692"/>
<evidence type="ECO:0000256" key="14">
    <source>
        <dbReference type="ARBA" id="ARBA00035607"/>
    </source>
</evidence>
<dbReference type="GO" id="GO:0005576">
    <property type="term" value="C:extracellular region"/>
    <property type="evidence" value="ECO:0007669"/>
    <property type="project" value="UniProtKB-SubCell"/>
</dbReference>
<keyword evidence="9" id="KW-1015">Disulfide bond</keyword>
<keyword evidence="10" id="KW-0257">Endorphin</keyword>
<comment type="function">
    <text evidence="15">Leumorphin has a typical opioid activity and may have anti-apoptotic effect.</text>
</comment>
<accession>A0A4X2LLH1</accession>
<evidence type="ECO:0000256" key="3">
    <source>
        <dbReference type="ARBA" id="ARBA00020232"/>
    </source>
</evidence>
<comment type="function">
    <text evidence="11">Leu-enkephalins compete with and mimic the effects of opiate drugs. They play a role in a number of physiologic functions, including pain perception and responses to stress.</text>
</comment>
<dbReference type="PANTHER" id="PTHR11438">
    <property type="entry name" value="PROENKEPHALIN"/>
    <property type="match status" value="1"/>
</dbReference>
<dbReference type="GO" id="GO:0043025">
    <property type="term" value="C:neuronal cell body"/>
    <property type="evidence" value="ECO:0007669"/>
    <property type="project" value="TreeGrafter"/>
</dbReference>
<dbReference type="GO" id="GO:0007268">
    <property type="term" value="P:chemical synaptic transmission"/>
    <property type="evidence" value="ECO:0007669"/>
    <property type="project" value="UniProtKB-KW"/>
</dbReference>
<dbReference type="Ensembl" id="ENSVURT00010024703.1">
    <property type="protein sequence ID" value="ENSVURP00010021692.1"/>
    <property type="gene ID" value="ENSVURG00010016636.1"/>
</dbReference>
<evidence type="ECO:0000256" key="8">
    <source>
        <dbReference type="ARBA" id="ARBA00022901"/>
    </source>
</evidence>
<evidence type="ECO:0000256" key="12">
    <source>
        <dbReference type="ARBA" id="ARBA00032080"/>
    </source>
</evidence>
<dbReference type="AlphaFoldDB" id="A0A4X2LLH1"/>
<dbReference type="GO" id="GO:0005886">
    <property type="term" value="C:plasma membrane"/>
    <property type="evidence" value="ECO:0007669"/>
    <property type="project" value="Ensembl"/>
</dbReference>
<dbReference type="PANTHER" id="PTHR11438:SF4">
    <property type="entry name" value="PROENKEPHALIN-B"/>
    <property type="match status" value="1"/>
</dbReference>
<evidence type="ECO:0000256" key="11">
    <source>
        <dbReference type="ARBA" id="ARBA00024913"/>
    </source>
</evidence>
<reference evidence="18" key="1">
    <citation type="submission" date="2018-12" db="EMBL/GenBank/DDBJ databases">
        <authorList>
            <person name="Yazar S."/>
        </authorList>
    </citation>
    <scope>NUCLEOTIDE SEQUENCE [LARGE SCALE GENOMIC DNA]</scope>
</reference>
<evidence type="ECO:0000256" key="7">
    <source>
        <dbReference type="ARBA" id="ARBA00022894"/>
    </source>
</evidence>
<name>A0A4X2LLH1_VOMUR</name>
<dbReference type="GO" id="GO:0031628">
    <property type="term" value="F:opioid receptor binding"/>
    <property type="evidence" value="ECO:0007669"/>
    <property type="project" value="TreeGrafter"/>
</dbReference>
<reference evidence="17" key="3">
    <citation type="submission" date="2025-09" db="UniProtKB">
        <authorList>
            <consortium name="Ensembl"/>
        </authorList>
    </citation>
    <scope>IDENTIFICATION</scope>
</reference>
<dbReference type="GO" id="GO:0007218">
    <property type="term" value="P:neuropeptide signaling pathway"/>
    <property type="evidence" value="ECO:0007669"/>
    <property type="project" value="UniProtKB-KW"/>
</dbReference>
<evidence type="ECO:0000256" key="13">
    <source>
        <dbReference type="ARBA" id="ARBA00032642"/>
    </source>
</evidence>
<dbReference type="PRINTS" id="PR01028">
    <property type="entry name" value="OPIOIDPRCRSR"/>
</dbReference>
<evidence type="ECO:0000256" key="15">
    <source>
        <dbReference type="ARBA" id="ARBA00035624"/>
    </source>
</evidence>
<keyword evidence="4" id="KW-0964">Secreted</keyword>
<comment type="subcellular location">
    <subcellularLocation>
        <location evidence="1">Secreted</location>
    </subcellularLocation>
</comment>
<keyword evidence="8" id="KW-0555">Opioid peptide</keyword>